<protein>
    <submittedName>
        <fullName evidence="3">DUF58 domain-containing protein</fullName>
    </submittedName>
</protein>
<evidence type="ECO:0000256" key="2">
    <source>
        <dbReference type="SAM" id="Phobius"/>
    </source>
</evidence>
<dbReference type="Proteomes" id="UP001246372">
    <property type="component" value="Unassembled WGS sequence"/>
</dbReference>
<gene>
    <name evidence="3" type="ORF">RQP53_07320</name>
</gene>
<dbReference type="PANTHER" id="PTHR34351">
    <property type="entry name" value="SLR1927 PROTEIN-RELATED"/>
    <property type="match status" value="1"/>
</dbReference>
<keyword evidence="2" id="KW-0812">Transmembrane</keyword>
<keyword evidence="4" id="KW-1185">Reference proteome</keyword>
<proteinExistence type="predicted"/>
<comment type="caution">
    <text evidence="3">The sequence shown here is derived from an EMBL/GenBank/DDBJ whole genome shotgun (WGS) entry which is preliminary data.</text>
</comment>
<feature type="transmembrane region" description="Helical" evidence="2">
    <location>
        <begin position="64"/>
        <end position="87"/>
    </location>
</feature>
<dbReference type="RefSeq" id="WP_315649562.1">
    <property type="nucleotide sequence ID" value="NZ_JAVXZY010000002.1"/>
</dbReference>
<keyword evidence="2" id="KW-0472">Membrane</keyword>
<dbReference type="EMBL" id="JAVXZY010000002">
    <property type="protein sequence ID" value="MDT8999073.1"/>
    <property type="molecule type" value="Genomic_DNA"/>
</dbReference>
<feature type="region of interest" description="Disordered" evidence="1">
    <location>
        <begin position="201"/>
        <end position="228"/>
    </location>
</feature>
<evidence type="ECO:0000313" key="3">
    <source>
        <dbReference type="EMBL" id="MDT8999073.1"/>
    </source>
</evidence>
<evidence type="ECO:0000256" key="1">
    <source>
        <dbReference type="SAM" id="MobiDB-lite"/>
    </source>
</evidence>
<feature type="transmembrane region" description="Helical" evidence="2">
    <location>
        <begin position="35"/>
        <end position="58"/>
    </location>
</feature>
<name>A0ABU3P989_9BURK</name>
<reference evidence="3" key="1">
    <citation type="submission" date="2023-09" db="EMBL/GenBank/DDBJ databases">
        <title>Paucibacter sp. APW11 Genome sequencing and assembly.</title>
        <authorList>
            <person name="Kim I."/>
        </authorList>
    </citation>
    <scope>NUCLEOTIDE SEQUENCE</scope>
    <source>
        <strain evidence="3">APW11</strain>
    </source>
</reference>
<organism evidence="3 4">
    <name type="scientific">Roseateles aquae</name>
    <dbReference type="NCBI Taxonomy" id="3077235"/>
    <lineage>
        <taxon>Bacteria</taxon>
        <taxon>Pseudomonadati</taxon>
        <taxon>Pseudomonadota</taxon>
        <taxon>Betaproteobacteria</taxon>
        <taxon>Burkholderiales</taxon>
        <taxon>Sphaerotilaceae</taxon>
        <taxon>Roseateles</taxon>
    </lineage>
</organism>
<dbReference type="PANTHER" id="PTHR34351:SF1">
    <property type="entry name" value="SLR1927 PROTEIN"/>
    <property type="match status" value="1"/>
</dbReference>
<evidence type="ECO:0000313" key="4">
    <source>
        <dbReference type="Proteomes" id="UP001246372"/>
    </source>
</evidence>
<keyword evidence="2" id="KW-1133">Transmembrane helix</keyword>
<sequence>MPLQAWRQRARDRWRAWWQARHPRSDAHLMTQRNLYILPTRPGLFFCLTLLVLLLASINEQLSLGFALSFILAGAGFASMHATHAVLRGLRLTLQAPAAGQAGSELPLQIQLHNEAAARWGIGLRVLGASEAQIAWTDVPAGGHAQLQLRLPALPRGHHPLPVLQIETRFPLGLFRAWSVWRPASAVWVYPLPEAPCPAWPAQPGNSQRGPARLQAAGGDDEDDIRPYRPGDAPQRILWRKAAQGDGQADSLLVREPRRQSHAELQFTWAHSAGRPLESRLSRLSAWLIRAEAEQQRYGLDLPAGLFDGGEALQLASATGPAHLDACLRALARVSTGAGAPP</sequence>
<accession>A0ABU3P989</accession>